<comment type="caution">
    <text evidence="1">The sequence shown here is derived from an EMBL/GenBank/DDBJ whole genome shotgun (WGS) entry which is preliminary data.</text>
</comment>
<organism evidence="1 2">
    <name type="scientific">Lutimaribacter degradans</name>
    <dbReference type="NCBI Taxonomy" id="2945989"/>
    <lineage>
        <taxon>Bacteria</taxon>
        <taxon>Pseudomonadati</taxon>
        <taxon>Pseudomonadota</taxon>
        <taxon>Alphaproteobacteria</taxon>
        <taxon>Rhodobacterales</taxon>
        <taxon>Roseobacteraceae</taxon>
        <taxon>Lutimaribacter</taxon>
    </lineage>
</organism>
<name>A0ACC6A1E7_9RHOB</name>
<gene>
    <name evidence="1" type="ORF">M8744_15565</name>
</gene>
<evidence type="ECO:0000313" key="1">
    <source>
        <dbReference type="EMBL" id="MCM2563574.1"/>
    </source>
</evidence>
<keyword evidence="2" id="KW-1185">Reference proteome</keyword>
<dbReference type="EMBL" id="JAMQGO010000013">
    <property type="protein sequence ID" value="MCM2563574.1"/>
    <property type="molecule type" value="Genomic_DNA"/>
</dbReference>
<dbReference type="Proteomes" id="UP001203036">
    <property type="component" value="Unassembled WGS sequence"/>
</dbReference>
<reference evidence="1" key="1">
    <citation type="submission" date="2022-06" db="EMBL/GenBank/DDBJ databases">
        <title>Lutimaribacter sp. EGI FJ00013, a novel bacterium isolated from a salt lake sediment enrichment.</title>
        <authorList>
            <person name="Gao L."/>
            <person name="Fang B.-Z."/>
            <person name="Li W.-J."/>
        </authorList>
    </citation>
    <scope>NUCLEOTIDE SEQUENCE</scope>
    <source>
        <strain evidence="1">EGI FJ00013</strain>
    </source>
</reference>
<protein>
    <submittedName>
        <fullName evidence="1">Uncharacterized protein</fullName>
    </submittedName>
</protein>
<accession>A0ACC6A1E7</accession>
<proteinExistence type="predicted"/>
<evidence type="ECO:0000313" key="2">
    <source>
        <dbReference type="Proteomes" id="UP001203036"/>
    </source>
</evidence>
<sequence length="86" mass="9283">MPGFLGHLAAVGTALEMGAPSRVIVRKTYQDRDTGKEKAAPKPEMTAFSGWEANEPAIQTDEKIGTCALMRQIIALSRIPTCLNIP</sequence>